<evidence type="ECO:0000256" key="5">
    <source>
        <dbReference type="ARBA" id="ARBA00022856"/>
    </source>
</evidence>
<sequence length="863" mass="98017">MEDKNAATQLNLPNVQSIGSHLSIQDHEIALQQVIDNPLSIGEVATTLTESQKWFVLKRLHFDALVIGHSSLIVHVLVEMSHKHTKAELQEKLGNNSSSSVEGEKTADVEQGHEIVDWGLQVRLEAVLVAYWSPYPEVRAVTFPYDDPTIPVETFRVYLIGIIWTAIGAVINQFFTERQPAITLAMAVVQVFLYPSGLLCEWFLPKWKFKIWKYTIDLNPGPYTYKEQMLATIFYGVTGGSTSYVSSNILMQKSEIFYDNKWVDFGYQVLLILSTNFLGVGFAGIMRKFAVYPTKAVWPSILPGLALNKTLLTPAKKEVINGWKISGYNFFFITFVASFLYFWIPDYLFQALSTFNWMTWIKPDNQNLAVITGSVGGLGLNPITTFDWNYFSSMLQPLQVPFFYPLNNIIGMFFAFFCIIGVWYSNYKWTGYLPINDNGLFTNTGERYSVASVVNKDSLFDNAKYQEIGPPFYSAANLVVYGAFFAIYPFHFVYEIGMNYDQMWDACTSFWRVIKDFRKSTYDGFDDPHSTMMRAYPEVPEWAYLIIVVISLVLAILCVKVYPAETPVWGIFFALGINFVFLIPLTTIYARTGFAFGLNVLVELIVGYAIPGNGLALAFIKALGYNIDAQAQNFVNDLKQGHYAKLPPRAVYRVQLLSIFVSSFIQLGILNFQINGIKDYCKPGNTQKFTCPGGRTFFSASVLWGVIGPKKVFNGLYPVLAWCFLIGFLLAFPCIAIKKYAPRKYVKYFEPSIVIGGFLKYAPYNLSYYIPGVYVSYAFMSYIKRKYEAWWQKYTYVLSTGLNAGIAFSSIIIFFAVMYHEKDINWWGNTVMYSGVDYAMTGWLDATVDAPDGYFGPRRGNFP</sequence>
<protein>
    <submittedName>
        <fullName evidence="10">OPT family small oligopeptide transporter</fullName>
    </submittedName>
</protein>
<keyword evidence="3" id="KW-0813">Transport</keyword>
<evidence type="ECO:0000256" key="2">
    <source>
        <dbReference type="ARBA" id="ARBA00008807"/>
    </source>
</evidence>
<keyword evidence="4 9" id="KW-0812">Transmembrane</keyword>
<evidence type="ECO:0000313" key="10">
    <source>
        <dbReference type="EMBL" id="KGR04490.1"/>
    </source>
</evidence>
<evidence type="ECO:0000256" key="9">
    <source>
        <dbReference type="SAM" id="Phobius"/>
    </source>
</evidence>
<dbReference type="GO" id="GO:0015031">
    <property type="term" value="P:protein transport"/>
    <property type="evidence" value="ECO:0007669"/>
    <property type="project" value="UniProtKB-KW"/>
</dbReference>
<evidence type="ECO:0000256" key="8">
    <source>
        <dbReference type="ARBA" id="ARBA00023136"/>
    </source>
</evidence>
<proteinExistence type="inferred from homology"/>
<dbReference type="AlphaFoldDB" id="A0AB34PLB3"/>
<keyword evidence="8 9" id="KW-0472">Membrane</keyword>
<accession>A0AB34PLB3</accession>
<evidence type="ECO:0000256" key="4">
    <source>
        <dbReference type="ARBA" id="ARBA00022692"/>
    </source>
</evidence>
<organism evidence="10 11">
    <name type="scientific">Candida albicans P78048</name>
    <dbReference type="NCBI Taxonomy" id="1094989"/>
    <lineage>
        <taxon>Eukaryota</taxon>
        <taxon>Fungi</taxon>
        <taxon>Dikarya</taxon>
        <taxon>Ascomycota</taxon>
        <taxon>Saccharomycotina</taxon>
        <taxon>Pichiomycetes</taxon>
        <taxon>Debaryomycetaceae</taxon>
        <taxon>Candida/Lodderomyces clade</taxon>
        <taxon>Candida</taxon>
    </lineage>
</organism>
<feature type="transmembrane region" description="Helical" evidence="9">
    <location>
        <begin position="265"/>
        <end position="285"/>
    </location>
</feature>
<dbReference type="Pfam" id="PF03169">
    <property type="entry name" value="OPT"/>
    <property type="match status" value="1"/>
</dbReference>
<dbReference type="NCBIfam" id="TIGR00727">
    <property type="entry name" value="ISP4_OPT"/>
    <property type="match status" value="1"/>
</dbReference>
<comment type="similarity">
    <text evidence="2">Belongs to the oligopeptide OPT transporter family.</text>
</comment>
<keyword evidence="6" id="KW-0653">Protein transport</keyword>
<feature type="transmembrane region" description="Helical" evidence="9">
    <location>
        <begin position="402"/>
        <end position="424"/>
    </location>
</feature>
<feature type="transmembrane region" description="Helical" evidence="9">
    <location>
        <begin position="568"/>
        <end position="589"/>
    </location>
</feature>
<reference evidence="10 11" key="1">
    <citation type="submission" date="2013-12" db="EMBL/GenBank/DDBJ databases">
        <title>The Genome Sequence of Candida albicans P78048.</title>
        <authorList>
            <consortium name="The Broad Institute Genome Sequencing Platform"/>
            <consortium name="The Broad Institute Genome Sequencing Center for Infectious Disease"/>
            <person name="Cuomo C."/>
            <person name="Bennett R."/>
            <person name="Hirakawa M."/>
            <person name="Noverr M."/>
            <person name="Mitchell A."/>
            <person name="Young S.K."/>
            <person name="Zeng Q."/>
            <person name="Gargeya S."/>
            <person name="Fitzgerald M."/>
            <person name="Abouelleil A."/>
            <person name="Alvarado L."/>
            <person name="Berlin A.M."/>
            <person name="Chapman S.B."/>
            <person name="Dewar J."/>
            <person name="Goldberg J."/>
            <person name="Griggs A."/>
            <person name="Gujja S."/>
            <person name="Hansen M."/>
            <person name="Howarth C."/>
            <person name="Imamovic A."/>
            <person name="Larimer J."/>
            <person name="McCowan C."/>
            <person name="Murphy C."/>
            <person name="Pearson M."/>
            <person name="Priest M."/>
            <person name="Roberts A."/>
            <person name="Saif S."/>
            <person name="Shea T."/>
            <person name="Sykes S."/>
            <person name="Wortman J."/>
            <person name="Nusbaum C."/>
            <person name="Birren B."/>
        </authorList>
    </citation>
    <scope>NUCLEOTIDE SEQUENCE [LARGE SCALE GENOMIC DNA]</scope>
    <source>
        <strain evidence="10 11">P78048</strain>
    </source>
</reference>
<dbReference type="GO" id="GO:0016020">
    <property type="term" value="C:membrane"/>
    <property type="evidence" value="ECO:0007669"/>
    <property type="project" value="UniProtKB-SubCell"/>
</dbReference>
<feature type="transmembrane region" description="Helical" evidence="9">
    <location>
        <begin position="368"/>
        <end position="390"/>
    </location>
</feature>
<dbReference type="PANTHER" id="PTHR22601">
    <property type="entry name" value="ISP4 LIKE PROTEIN"/>
    <property type="match status" value="1"/>
</dbReference>
<feature type="transmembrane region" description="Helical" evidence="9">
    <location>
        <begin position="325"/>
        <end position="344"/>
    </location>
</feature>
<dbReference type="InterPro" id="IPR004648">
    <property type="entry name" value="Oligpept_transpt"/>
</dbReference>
<comment type="subcellular location">
    <subcellularLocation>
        <location evidence="1">Membrane</location>
        <topology evidence="1">Multi-pass membrane protein</topology>
    </subcellularLocation>
</comment>
<feature type="transmembrane region" description="Helical" evidence="9">
    <location>
        <begin position="795"/>
        <end position="819"/>
    </location>
</feature>
<evidence type="ECO:0000256" key="6">
    <source>
        <dbReference type="ARBA" id="ARBA00022927"/>
    </source>
</evidence>
<feature type="transmembrane region" description="Helical" evidence="9">
    <location>
        <begin position="542"/>
        <end position="562"/>
    </location>
</feature>
<evidence type="ECO:0000256" key="7">
    <source>
        <dbReference type="ARBA" id="ARBA00022989"/>
    </source>
</evidence>
<dbReference type="InterPro" id="IPR004813">
    <property type="entry name" value="OPT"/>
</dbReference>
<evidence type="ECO:0000256" key="1">
    <source>
        <dbReference type="ARBA" id="ARBA00004141"/>
    </source>
</evidence>
<feature type="transmembrane region" description="Helical" evidence="9">
    <location>
        <begin position="766"/>
        <end position="783"/>
    </location>
</feature>
<dbReference type="GO" id="GO:0035673">
    <property type="term" value="F:oligopeptide transmembrane transporter activity"/>
    <property type="evidence" value="ECO:0007669"/>
    <property type="project" value="InterPro"/>
</dbReference>
<evidence type="ECO:0000256" key="3">
    <source>
        <dbReference type="ARBA" id="ARBA00022448"/>
    </source>
</evidence>
<feature type="transmembrane region" description="Helical" evidence="9">
    <location>
        <begin position="472"/>
        <end position="494"/>
    </location>
</feature>
<feature type="transmembrane region" description="Helical" evidence="9">
    <location>
        <begin position="225"/>
        <end position="245"/>
    </location>
</feature>
<dbReference type="EMBL" id="AJIX01000042">
    <property type="protein sequence ID" value="KGR04490.1"/>
    <property type="molecule type" value="Genomic_DNA"/>
</dbReference>
<feature type="transmembrane region" description="Helical" evidence="9">
    <location>
        <begin position="719"/>
        <end position="737"/>
    </location>
</feature>
<keyword evidence="5" id="KW-0571">Peptide transport</keyword>
<dbReference type="Proteomes" id="UP000030161">
    <property type="component" value="Unassembled WGS sequence"/>
</dbReference>
<keyword evidence="7 9" id="KW-1133">Transmembrane helix</keyword>
<feature type="transmembrane region" description="Helical" evidence="9">
    <location>
        <begin position="157"/>
        <end position="175"/>
    </location>
</feature>
<gene>
    <name evidence="10" type="ORF">MG3_05619</name>
</gene>
<feature type="transmembrane region" description="Helical" evidence="9">
    <location>
        <begin position="656"/>
        <end position="677"/>
    </location>
</feature>
<feature type="transmembrane region" description="Helical" evidence="9">
    <location>
        <begin position="181"/>
        <end position="204"/>
    </location>
</feature>
<name>A0AB34PLB3_CANAX</name>
<feature type="transmembrane region" description="Helical" evidence="9">
    <location>
        <begin position="596"/>
        <end position="620"/>
    </location>
</feature>
<evidence type="ECO:0000313" key="11">
    <source>
        <dbReference type="Proteomes" id="UP000030161"/>
    </source>
</evidence>
<comment type="caution">
    <text evidence="10">The sequence shown here is derived from an EMBL/GenBank/DDBJ whole genome shotgun (WGS) entry which is preliminary data.</text>
</comment>
<dbReference type="NCBIfam" id="TIGR00728">
    <property type="entry name" value="OPT_sfam"/>
    <property type="match status" value="1"/>
</dbReference>